<dbReference type="RefSeq" id="WP_161317276.1">
    <property type="nucleotide sequence ID" value="NZ_WTUW01000009.1"/>
</dbReference>
<organism evidence="2 3">
    <name type="scientific">Sneathiella litorea</name>
    <dbReference type="NCBI Taxonomy" id="2606216"/>
    <lineage>
        <taxon>Bacteria</taxon>
        <taxon>Pseudomonadati</taxon>
        <taxon>Pseudomonadota</taxon>
        <taxon>Alphaproteobacteria</taxon>
        <taxon>Sneathiellales</taxon>
        <taxon>Sneathiellaceae</taxon>
        <taxon>Sneathiella</taxon>
    </lineage>
</organism>
<keyword evidence="1" id="KW-1133">Transmembrane helix</keyword>
<gene>
    <name evidence="2" type="ORF">GQE98_17825</name>
</gene>
<evidence type="ECO:0000313" key="3">
    <source>
        <dbReference type="Proteomes" id="UP000476030"/>
    </source>
</evidence>
<dbReference type="InterPro" id="IPR008621">
    <property type="entry name" value="Cbb3-typ_cyt_oxidase_comp"/>
</dbReference>
<proteinExistence type="predicted"/>
<feature type="transmembrane region" description="Helical" evidence="1">
    <location>
        <begin position="12"/>
        <end position="31"/>
    </location>
</feature>
<dbReference type="Proteomes" id="UP000476030">
    <property type="component" value="Unassembled WGS sequence"/>
</dbReference>
<dbReference type="CDD" id="cd01324">
    <property type="entry name" value="cbb3_Oxidase_CcoQ"/>
    <property type="match status" value="1"/>
</dbReference>
<reference evidence="2 3" key="1">
    <citation type="submission" date="2019-12" db="EMBL/GenBank/DDBJ databases">
        <title>Snethiella sp. nov. sp. isolated from sea sand.</title>
        <authorList>
            <person name="Kim J."/>
            <person name="Jeong S.E."/>
            <person name="Jung H.S."/>
            <person name="Jeon C.O."/>
        </authorList>
    </citation>
    <scope>NUCLEOTIDE SEQUENCE [LARGE SCALE GENOMIC DNA]</scope>
    <source>
        <strain evidence="2 3">DP05</strain>
    </source>
</reference>
<dbReference type="EMBL" id="WTUW01000009">
    <property type="protein sequence ID" value="MZR32503.1"/>
    <property type="molecule type" value="Genomic_DNA"/>
</dbReference>
<sequence>MDYHSVSTFAQSYGLLYLFGLFIAVLVYALWPRNKEKFDKAAHIPLEED</sequence>
<keyword evidence="1" id="KW-0812">Transmembrane</keyword>
<keyword evidence="3" id="KW-1185">Reference proteome</keyword>
<protein>
    <submittedName>
        <fullName evidence="2">CcoQ/FixQ family Cbb3-type cytochrome c oxidase assembly chaperone</fullName>
    </submittedName>
</protein>
<name>A0A6L8WDT7_9PROT</name>
<accession>A0A6L8WDT7</accession>
<evidence type="ECO:0000313" key="2">
    <source>
        <dbReference type="EMBL" id="MZR32503.1"/>
    </source>
</evidence>
<evidence type="ECO:0000256" key="1">
    <source>
        <dbReference type="SAM" id="Phobius"/>
    </source>
</evidence>
<comment type="caution">
    <text evidence="2">The sequence shown here is derived from an EMBL/GenBank/DDBJ whole genome shotgun (WGS) entry which is preliminary data.</text>
</comment>
<dbReference type="Pfam" id="PF05545">
    <property type="entry name" value="FixQ"/>
    <property type="match status" value="1"/>
</dbReference>
<keyword evidence="1" id="KW-0472">Membrane</keyword>
<dbReference type="AlphaFoldDB" id="A0A6L8WDT7"/>